<name>A0A7U4J7U1_9SPHN</name>
<keyword evidence="1" id="KW-1133">Transmembrane helix</keyword>
<reference evidence="2 3" key="1">
    <citation type="journal article" date="2015" name="Int. J. Syst. Evol. Microbiol.">
        <title>Sphingomonas hengshuiensis sp. nov., isolated from lake wetland.</title>
        <authorList>
            <person name="Wei S."/>
            <person name="Wang T."/>
            <person name="Liu H."/>
            <person name="Zhang C."/>
            <person name="Guo J."/>
            <person name="Wang Q."/>
            <person name="Liang K."/>
            <person name="Zhang Z."/>
        </authorList>
    </citation>
    <scope>NUCLEOTIDE SEQUENCE [LARGE SCALE GENOMIC DNA]</scope>
    <source>
        <strain evidence="2 3">WHSC-8</strain>
    </source>
</reference>
<evidence type="ECO:0000256" key="1">
    <source>
        <dbReference type="SAM" id="Phobius"/>
    </source>
</evidence>
<feature type="transmembrane region" description="Helical" evidence="1">
    <location>
        <begin position="12"/>
        <end position="31"/>
    </location>
</feature>
<dbReference type="Proteomes" id="UP000032300">
    <property type="component" value="Chromosome"/>
</dbReference>
<evidence type="ECO:0000313" key="2">
    <source>
        <dbReference type="EMBL" id="AJP71853.1"/>
    </source>
</evidence>
<sequence>MAPDSWRNLSLEIWTTRVTATLFFIGCFMITTSDSGDRARQSLILGALAALLLLRNEFLASALRRRRGELAVAVQDYERLLARACR</sequence>
<keyword evidence="1" id="KW-0812">Transmembrane</keyword>
<dbReference type="EMBL" id="CP010836">
    <property type="protein sequence ID" value="AJP71853.1"/>
    <property type="molecule type" value="Genomic_DNA"/>
</dbReference>
<dbReference type="RefSeq" id="WP_044331669.1">
    <property type="nucleotide sequence ID" value="NZ_CP010836.1"/>
</dbReference>
<dbReference type="KEGG" id="sphi:TS85_08760"/>
<organism evidence="2 3">
    <name type="scientific">Sphingomonas hengshuiensis</name>
    <dbReference type="NCBI Taxonomy" id="1609977"/>
    <lineage>
        <taxon>Bacteria</taxon>
        <taxon>Pseudomonadati</taxon>
        <taxon>Pseudomonadota</taxon>
        <taxon>Alphaproteobacteria</taxon>
        <taxon>Sphingomonadales</taxon>
        <taxon>Sphingomonadaceae</taxon>
        <taxon>Sphingomonas</taxon>
    </lineage>
</organism>
<accession>A0A7U4J7U1</accession>
<proteinExistence type="predicted"/>
<gene>
    <name evidence="2" type="ORF">TS85_08760</name>
</gene>
<feature type="transmembrane region" description="Helical" evidence="1">
    <location>
        <begin position="43"/>
        <end position="63"/>
    </location>
</feature>
<reference evidence="2 3" key="2">
    <citation type="submission" date="2015-02" db="EMBL/GenBank/DDBJ databases">
        <title>The complete genome of Sphingomonas hengshuiensis sp. WHSC-8 isolated from soil of Hengshui Lake.</title>
        <authorList>
            <person name="Wei S."/>
            <person name="Guo J."/>
            <person name="Su C."/>
            <person name="Wu R."/>
            <person name="Zhang Z."/>
            <person name="Liang K."/>
            <person name="Li H."/>
            <person name="Wang T."/>
            <person name="Liu H."/>
            <person name="Zhang C."/>
            <person name="Li Z."/>
            <person name="Wang Q."/>
            <person name="Meng J."/>
        </authorList>
    </citation>
    <scope>NUCLEOTIDE SEQUENCE [LARGE SCALE GENOMIC DNA]</scope>
    <source>
        <strain evidence="2 3">WHSC-8</strain>
    </source>
</reference>
<evidence type="ECO:0000313" key="3">
    <source>
        <dbReference type="Proteomes" id="UP000032300"/>
    </source>
</evidence>
<keyword evidence="3" id="KW-1185">Reference proteome</keyword>
<protein>
    <submittedName>
        <fullName evidence="2">Uncharacterized protein</fullName>
    </submittedName>
</protein>
<dbReference type="AlphaFoldDB" id="A0A7U4J7U1"/>
<keyword evidence="1" id="KW-0472">Membrane</keyword>